<dbReference type="AlphaFoldDB" id="A0A9Q1BLB4"/>
<evidence type="ECO:0000256" key="2">
    <source>
        <dbReference type="SAM" id="Phobius"/>
    </source>
</evidence>
<gene>
    <name evidence="3" type="ORF">HOLleu_31123</name>
</gene>
<dbReference type="EMBL" id="JAIZAY010000015">
    <property type="protein sequence ID" value="KAJ8028788.1"/>
    <property type="molecule type" value="Genomic_DNA"/>
</dbReference>
<evidence type="ECO:0000256" key="1">
    <source>
        <dbReference type="SAM" id="MobiDB-lite"/>
    </source>
</evidence>
<reference evidence="3" key="1">
    <citation type="submission" date="2021-10" db="EMBL/GenBank/DDBJ databases">
        <title>Tropical sea cucumber genome reveals ecological adaptation and Cuvierian tubules defense mechanism.</title>
        <authorList>
            <person name="Chen T."/>
        </authorList>
    </citation>
    <scope>NUCLEOTIDE SEQUENCE</scope>
    <source>
        <strain evidence="3">Nanhai2018</strain>
        <tissue evidence="3">Muscle</tissue>
    </source>
</reference>
<proteinExistence type="predicted"/>
<protein>
    <submittedName>
        <fullName evidence="3">Uncharacterized protein</fullName>
    </submittedName>
</protein>
<keyword evidence="2" id="KW-0472">Membrane</keyword>
<keyword evidence="2" id="KW-1133">Transmembrane helix</keyword>
<dbReference type="OrthoDB" id="2275718at2759"/>
<feature type="transmembrane region" description="Helical" evidence="2">
    <location>
        <begin position="7"/>
        <end position="24"/>
    </location>
</feature>
<name>A0A9Q1BLB4_HOLLE</name>
<dbReference type="Proteomes" id="UP001152320">
    <property type="component" value="Chromosome 15"/>
</dbReference>
<accession>A0A9Q1BLB4</accession>
<evidence type="ECO:0000313" key="3">
    <source>
        <dbReference type="EMBL" id="KAJ8028788.1"/>
    </source>
</evidence>
<keyword evidence="2" id="KW-0812">Transmembrane</keyword>
<comment type="caution">
    <text evidence="3">The sequence shown here is derived from an EMBL/GenBank/DDBJ whole genome shotgun (WGS) entry which is preliminary data.</text>
</comment>
<feature type="region of interest" description="Disordered" evidence="1">
    <location>
        <begin position="166"/>
        <end position="191"/>
    </location>
</feature>
<keyword evidence="4" id="KW-1185">Reference proteome</keyword>
<evidence type="ECO:0000313" key="4">
    <source>
        <dbReference type="Proteomes" id="UP001152320"/>
    </source>
</evidence>
<sequence>MTSFLEVLFQMFIVTLIILIWEWMQLEKEEVRIHDDNERKTRRGRSLRKIIVRRRRNKKPSADKRVICPPVTDINTEKLYGAADNQRLIQDPLEEVSNVTITVEADETKLVDGNNQPKMITSALKKCTVLVREDTEEDRLRWERACRLAAEIQKRRCPTDCRERAAKPDNLQSNRKQKLRGRYQNYSNQRN</sequence>
<organism evidence="3 4">
    <name type="scientific">Holothuria leucospilota</name>
    <name type="common">Black long sea cucumber</name>
    <name type="synonym">Mertensiothuria leucospilota</name>
    <dbReference type="NCBI Taxonomy" id="206669"/>
    <lineage>
        <taxon>Eukaryota</taxon>
        <taxon>Metazoa</taxon>
        <taxon>Echinodermata</taxon>
        <taxon>Eleutherozoa</taxon>
        <taxon>Echinozoa</taxon>
        <taxon>Holothuroidea</taxon>
        <taxon>Aspidochirotacea</taxon>
        <taxon>Aspidochirotida</taxon>
        <taxon>Holothuriidae</taxon>
        <taxon>Holothuria</taxon>
    </lineage>
</organism>